<feature type="compositionally biased region" description="Polar residues" evidence="1">
    <location>
        <begin position="216"/>
        <end position="228"/>
    </location>
</feature>
<dbReference type="Proteomes" id="UP000005463">
    <property type="component" value="Unassembled WGS sequence"/>
</dbReference>
<feature type="region of interest" description="Disordered" evidence="1">
    <location>
        <begin position="32"/>
        <end position="58"/>
    </location>
</feature>
<comment type="caution">
    <text evidence="2">The sequence shown here is derived from an EMBL/GenBank/DDBJ whole genome shotgun (WGS) entry which is preliminary data.</text>
</comment>
<name>B1FN75_9BURK</name>
<protein>
    <submittedName>
        <fullName evidence="2">Uncharacterized protein</fullName>
    </submittedName>
</protein>
<dbReference type="AlphaFoldDB" id="B1FN75"/>
<evidence type="ECO:0000256" key="1">
    <source>
        <dbReference type="SAM" id="MobiDB-lite"/>
    </source>
</evidence>
<dbReference type="EMBL" id="ABLC01000221">
    <property type="protein sequence ID" value="EDT00986.1"/>
    <property type="molecule type" value="Genomic_DNA"/>
</dbReference>
<reference evidence="2 3" key="1">
    <citation type="submission" date="2008-03" db="EMBL/GenBank/DDBJ databases">
        <title>Sequencing of the draft genome and assembly of Burkholderia ambifaria IOP40-10.</title>
        <authorList>
            <consortium name="US DOE Joint Genome Institute (JGI-PGF)"/>
            <person name="Copeland A."/>
            <person name="Lucas S."/>
            <person name="Lapidus A."/>
            <person name="Glavina del Rio T."/>
            <person name="Dalin E."/>
            <person name="Tice H."/>
            <person name="Bruce D."/>
            <person name="Goodwin L."/>
            <person name="Pitluck S."/>
            <person name="Larimer F."/>
            <person name="Land M.L."/>
            <person name="Hauser L."/>
            <person name="Tiedje J."/>
            <person name="Richardson P."/>
        </authorList>
    </citation>
    <scope>NUCLEOTIDE SEQUENCE [LARGE SCALE GENOMIC DNA]</scope>
    <source>
        <strain evidence="2 3">IOP40-10</strain>
    </source>
</reference>
<organism evidence="2 3">
    <name type="scientific">Burkholderia ambifaria IOP40-10</name>
    <dbReference type="NCBI Taxonomy" id="396596"/>
    <lineage>
        <taxon>Bacteria</taxon>
        <taxon>Pseudomonadati</taxon>
        <taxon>Pseudomonadota</taxon>
        <taxon>Betaproteobacteria</taxon>
        <taxon>Burkholderiales</taxon>
        <taxon>Burkholderiaceae</taxon>
        <taxon>Burkholderia</taxon>
        <taxon>Burkholderia cepacia complex</taxon>
    </lineage>
</organism>
<feature type="region of interest" description="Disordered" evidence="1">
    <location>
        <begin position="84"/>
        <end position="177"/>
    </location>
</feature>
<feature type="compositionally biased region" description="Polar residues" evidence="1">
    <location>
        <begin position="161"/>
        <end position="177"/>
    </location>
</feature>
<evidence type="ECO:0000313" key="3">
    <source>
        <dbReference type="Proteomes" id="UP000005463"/>
    </source>
</evidence>
<sequence length="242" mass="24487">MAAGAPFERPPSRSTSFVSRLPVVTADSCASAPVSRPSAIAATPASSAAPIPRRIHSPAPSERFIAANTLPPITSATPSDVAAPAAYATSSTVVPTLAPRSAAPVSTSPRIGPAHGAHSRPVATPRSSDDSGPAGRPSRCAKPVSRLPAATSGRVRCSAKRGSSSVRPNTASSTMASQRPAWLACATQPPPTAASVATTANVSAMPISNGRPVRTNGWSARANTNGSTGRMHGLRIVRTPPR</sequence>
<accession>B1FN75</accession>
<feature type="compositionally biased region" description="Low complexity" evidence="1">
    <location>
        <begin position="35"/>
        <end position="52"/>
    </location>
</feature>
<evidence type="ECO:0000313" key="2">
    <source>
        <dbReference type="EMBL" id="EDT00986.1"/>
    </source>
</evidence>
<proteinExistence type="predicted"/>
<gene>
    <name evidence="2" type="ORF">BamIOP4010DRAFT_5486</name>
</gene>
<feature type="region of interest" description="Disordered" evidence="1">
    <location>
        <begin position="206"/>
        <end position="233"/>
    </location>
</feature>